<evidence type="ECO:0000313" key="1">
    <source>
        <dbReference type="EMBL" id="KAA6356038.1"/>
    </source>
</evidence>
<dbReference type="AlphaFoldDB" id="A0A5J4TCP8"/>
<gene>
    <name evidence="1" type="ORF">EZS28_048434</name>
</gene>
<proteinExistence type="predicted"/>
<name>A0A5J4TCP8_9EUKA</name>
<accession>A0A5J4TCP8</accession>
<organism evidence="1 2">
    <name type="scientific">Streblomastix strix</name>
    <dbReference type="NCBI Taxonomy" id="222440"/>
    <lineage>
        <taxon>Eukaryota</taxon>
        <taxon>Metamonada</taxon>
        <taxon>Preaxostyla</taxon>
        <taxon>Oxymonadida</taxon>
        <taxon>Streblomastigidae</taxon>
        <taxon>Streblomastix</taxon>
    </lineage>
</organism>
<feature type="non-terminal residue" evidence="1">
    <location>
        <position position="1"/>
    </location>
</feature>
<evidence type="ECO:0000313" key="2">
    <source>
        <dbReference type="Proteomes" id="UP000324800"/>
    </source>
</evidence>
<comment type="caution">
    <text evidence="1">The sequence shown here is derived from an EMBL/GenBank/DDBJ whole genome shotgun (WGS) entry which is preliminary data.</text>
</comment>
<protein>
    <submittedName>
        <fullName evidence="1">Uncharacterized protein</fullName>
    </submittedName>
</protein>
<sequence length="41" mass="4940">ARISQQERIKAEQERIKDKKENRVGIVIKFWNMPRDGVQIM</sequence>
<dbReference type="Proteomes" id="UP000324800">
    <property type="component" value="Unassembled WGS sequence"/>
</dbReference>
<reference evidence="1 2" key="1">
    <citation type="submission" date="2019-03" db="EMBL/GenBank/DDBJ databases">
        <title>Single cell metagenomics reveals metabolic interactions within the superorganism composed of flagellate Streblomastix strix and complex community of Bacteroidetes bacteria on its surface.</title>
        <authorList>
            <person name="Treitli S.C."/>
            <person name="Kolisko M."/>
            <person name="Husnik F."/>
            <person name="Keeling P."/>
            <person name="Hampl V."/>
        </authorList>
    </citation>
    <scope>NUCLEOTIDE SEQUENCE [LARGE SCALE GENOMIC DNA]</scope>
    <source>
        <strain evidence="1">ST1C</strain>
    </source>
</reference>
<dbReference type="EMBL" id="SNRW01033632">
    <property type="protein sequence ID" value="KAA6356038.1"/>
    <property type="molecule type" value="Genomic_DNA"/>
</dbReference>